<evidence type="ECO:0000256" key="7">
    <source>
        <dbReference type="ARBA" id="ARBA00022692"/>
    </source>
</evidence>
<dbReference type="CDD" id="cd00729">
    <property type="entry name" value="rubredoxin_SM"/>
    <property type="match status" value="1"/>
</dbReference>
<evidence type="ECO:0000256" key="6">
    <source>
        <dbReference type="ARBA" id="ARBA00022643"/>
    </source>
</evidence>
<dbReference type="InterPro" id="IPR007329">
    <property type="entry name" value="FMN-bd"/>
</dbReference>
<proteinExistence type="inferred from homology"/>
<evidence type="ECO:0000313" key="19">
    <source>
        <dbReference type="EMBL" id="SEF55881.1"/>
    </source>
</evidence>
<dbReference type="Pfam" id="PF04205">
    <property type="entry name" value="FMN_bind"/>
    <property type="match status" value="1"/>
</dbReference>
<dbReference type="RefSeq" id="WP_103982505.1">
    <property type="nucleotide sequence ID" value="NZ_FNVS01000002.1"/>
</dbReference>
<keyword evidence="13 16" id="KW-0830">Ubiquinone</keyword>
<keyword evidence="7 16" id="KW-0812">Transmembrane</keyword>
<evidence type="ECO:0000256" key="5">
    <source>
        <dbReference type="ARBA" id="ARBA00022630"/>
    </source>
</evidence>
<dbReference type="GO" id="GO:0005506">
    <property type="term" value="F:iron ion binding"/>
    <property type="evidence" value="ECO:0007669"/>
    <property type="project" value="InterPro"/>
</dbReference>
<dbReference type="EC" id="7.2.1.1" evidence="16 17"/>
<evidence type="ECO:0000256" key="9">
    <source>
        <dbReference type="ARBA" id="ARBA00022989"/>
    </source>
</evidence>
<dbReference type="InterPro" id="IPR010204">
    <property type="entry name" value="NqrC"/>
</dbReference>
<dbReference type="HAMAP" id="MF_00427">
    <property type="entry name" value="NqrC"/>
    <property type="match status" value="1"/>
</dbReference>
<keyword evidence="14 16" id="KW-0472">Membrane</keyword>
<dbReference type="GO" id="GO:0010181">
    <property type="term" value="F:FMN binding"/>
    <property type="evidence" value="ECO:0007669"/>
    <property type="project" value="UniProtKB-UniRule"/>
</dbReference>
<dbReference type="NCBIfam" id="TIGR01938">
    <property type="entry name" value="nqrC"/>
    <property type="match status" value="1"/>
</dbReference>
<keyword evidence="1 16" id="KW-0813">Transport</keyword>
<keyword evidence="15 16" id="KW-0739">Sodium transport</keyword>
<keyword evidence="20" id="KW-1185">Reference proteome</keyword>
<evidence type="ECO:0000256" key="8">
    <source>
        <dbReference type="ARBA" id="ARBA00022967"/>
    </source>
</evidence>
<feature type="transmembrane region" description="Helical" evidence="16">
    <location>
        <begin position="50"/>
        <end position="70"/>
    </location>
</feature>
<comment type="similarity">
    <text evidence="16 17">Belongs to the NqrC family.</text>
</comment>
<evidence type="ECO:0000256" key="2">
    <source>
        <dbReference type="ARBA" id="ARBA00022475"/>
    </source>
</evidence>
<evidence type="ECO:0000256" key="17">
    <source>
        <dbReference type="PIRNR" id="PIRNR009437"/>
    </source>
</evidence>
<evidence type="ECO:0000256" key="13">
    <source>
        <dbReference type="ARBA" id="ARBA00023075"/>
    </source>
</evidence>
<organism evidence="19 20">
    <name type="scientific">Parabacteroides chinchillae</name>
    <dbReference type="NCBI Taxonomy" id="871327"/>
    <lineage>
        <taxon>Bacteria</taxon>
        <taxon>Pseudomonadati</taxon>
        <taxon>Bacteroidota</taxon>
        <taxon>Bacteroidia</taxon>
        <taxon>Bacteroidales</taxon>
        <taxon>Tannerellaceae</taxon>
        <taxon>Parabacteroides</taxon>
    </lineage>
</organism>
<dbReference type="PROSITE" id="PS50903">
    <property type="entry name" value="RUBREDOXIN_LIKE"/>
    <property type="match status" value="1"/>
</dbReference>
<evidence type="ECO:0000256" key="3">
    <source>
        <dbReference type="ARBA" id="ARBA00022519"/>
    </source>
</evidence>
<dbReference type="EMBL" id="FNVS01000002">
    <property type="protein sequence ID" value="SEF55881.1"/>
    <property type="molecule type" value="Genomic_DNA"/>
</dbReference>
<comment type="caution">
    <text evidence="16">Lacks conserved residue(s) required for the propagation of feature annotation.</text>
</comment>
<dbReference type="PIRSF" id="PIRSF009437">
    <property type="entry name" value="NQR-1_subunit_C"/>
    <property type="match status" value="1"/>
</dbReference>
<keyword evidence="4 16" id="KW-0597">Phosphoprotein</keyword>
<feature type="domain" description="Rubredoxin-like" evidence="18">
    <location>
        <begin position="3"/>
        <end position="37"/>
    </location>
</feature>
<accession>A0A8G2BUJ0</accession>
<evidence type="ECO:0000256" key="15">
    <source>
        <dbReference type="ARBA" id="ARBA00023201"/>
    </source>
</evidence>
<evidence type="ECO:0000256" key="11">
    <source>
        <dbReference type="ARBA" id="ARBA00023053"/>
    </source>
</evidence>
<comment type="function">
    <text evidence="16">NQR complex catalyzes the reduction of ubiquinone-1 to ubiquinol by two successive reactions, coupled with the transport of Na(+) ions from the cytoplasm to the periplasm. NqrA to NqrE are probably involved in the second step, the conversion of ubisemiquinone to ubiquinol.</text>
</comment>
<dbReference type="GO" id="GO:0006814">
    <property type="term" value="P:sodium ion transport"/>
    <property type="evidence" value="ECO:0007669"/>
    <property type="project" value="UniProtKB-UniRule"/>
</dbReference>
<keyword evidence="8 16" id="KW-1278">Translocase</keyword>
<keyword evidence="10 16" id="KW-0520">NAD</keyword>
<evidence type="ECO:0000313" key="20">
    <source>
        <dbReference type="Proteomes" id="UP000236725"/>
    </source>
</evidence>
<dbReference type="GO" id="GO:0016655">
    <property type="term" value="F:oxidoreductase activity, acting on NAD(P)H, quinone or similar compound as acceptor"/>
    <property type="evidence" value="ECO:0007669"/>
    <property type="project" value="UniProtKB-UniRule"/>
</dbReference>
<keyword evidence="12 16" id="KW-0406">Ion transport</keyword>
<dbReference type="Proteomes" id="UP000236725">
    <property type="component" value="Unassembled WGS sequence"/>
</dbReference>
<keyword evidence="9 16" id="KW-1133">Transmembrane helix</keyword>
<keyword evidence="3" id="KW-0997">Cell inner membrane</keyword>
<dbReference type="Pfam" id="PF21349">
    <property type="entry name" value="RUBY_RBDX"/>
    <property type="match status" value="1"/>
</dbReference>
<feature type="modified residue" description="FMN phosphoryl threonine" evidence="16">
    <location>
        <position position="244"/>
    </location>
</feature>
<dbReference type="AlphaFoldDB" id="A0A8G2BUJ0"/>
<dbReference type="InterPro" id="IPR024934">
    <property type="entry name" value="Rubredoxin-like_dom"/>
</dbReference>
<dbReference type="PANTHER" id="PTHR37838:SF1">
    <property type="entry name" value="NA(+)-TRANSLOCATING NADH-QUINONE REDUCTASE SUBUNIT C"/>
    <property type="match status" value="1"/>
</dbReference>
<keyword evidence="5 16" id="KW-0285">Flavoprotein</keyword>
<evidence type="ECO:0000256" key="14">
    <source>
        <dbReference type="ARBA" id="ARBA00023136"/>
    </source>
</evidence>
<reference evidence="19 20" key="1">
    <citation type="submission" date="2016-10" db="EMBL/GenBank/DDBJ databases">
        <authorList>
            <person name="Varghese N."/>
            <person name="Submissions S."/>
        </authorList>
    </citation>
    <scope>NUCLEOTIDE SEQUENCE [LARGE SCALE GENOMIC DNA]</scope>
    <source>
        <strain evidence="19 20">DSM 29073</strain>
    </source>
</reference>
<comment type="catalytic activity">
    <reaction evidence="16 17">
        <text>a ubiquinone + n Na(+)(in) + NADH + H(+) = a ubiquinol + n Na(+)(out) + NAD(+)</text>
        <dbReference type="Rhea" id="RHEA:47748"/>
        <dbReference type="Rhea" id="RHEA-COMP:9565"/>
        <dbReference type="Rhea" id="RHEA-COMP:9566"/>
        <dbReference type="ChEBI" id="CHEBI:15378"/>
        <dbReference type="ChEBI" id="CHEBI:16389"/>
        <dbReference type="ChEBI" id="CHEBI:17976"/>
        <dbReference type="ChEBI" id="CHEBI:29101"/>
        <dbReference type="ChEBI" id="CHEBI:57540"/>
        <dbReference type="ChEBI" id="CHEBI:57945"/>
        <dbReference type="EC" id="7.2.1.1"/>
    </reaction>
</comment>
<sequence>MATKKFRCKVCGYVHEGDKAPDVCPICAAPASEFEEVKAEKKGIDRNSNAYTIIYASVMVVLVAVVLAFTSQSLRSFQQKNEENDKRQQILRSINVTVPASEAEAKYNELIKEAFLVNENGEKVEGDAFSADVVKAAAEHEYPVFIANVDGKTKYILALHGAGLWGPLWGYISLDQDKNTVYGADFSHQGETPGLGAEISKPAFSKEFVGKHIFVDGVFKSIAVVKPGKSVAGQDYIDGISGGTITSKGVDAMLFNSLNGYVKFLTSQNQ</sequence>
<evidence type="ECO:0000256" key="16">
    <source>
        <dbReference type="HAMAP-Rule" id="MF_00427"/>
    </source>
</evidence>
<dbReference type="InterPro" id="IPR048574">
    <property type="entry name" value="RUBY_RBDX"/>
</dbReference>
<keyword evidence="6 16" id="KW-0288">FMN</keyword>
<evidence type="ECO:0000256" key="4">
    <source>
        <dbReference type="ARBA" id="ARBA00022553"/>
    </source>
</evidence>
<evidence type="ECO:0000256" key="12">
    <source>
        <dbReference type="ARBA" id="ARBA00023065"/>
    </source>
</evidence>
<evidence type="ECO:0000256" key="10">
    <source>
        <dbReference type="ARBA" id="ARBA00023027"/>
    </source>
</evidence>
<comment type="cofactor">
    <cofactor evidence="16 17">
        <name>FMN</name>
        <dbReference type="ChEBI" id="CHEBI:58210"/>
    </cofactor>
</comment>
<dbReference type="SUPFAM" id="SSF57802">
    <property type="entry name" value="Rubredoxin-like"/>
    <property type="match status" value="1"/>
</dbReference>
<dbReference type="SMART" id="SM00900">
    <property type="entry name" value="FMN_bind"/>
    <property type="match status" value="1"/>
</dbReference>
<gene>
    <name evidence="16" type="primary">nqrC</name>
    <name evidence="19" type="ORF">SAMN05444001_102244</name>
</gene>
<name>A0A8G2BUJ0_9BACT</name>
<dbReference type="PANTHER" id="PTHR37838">
    <property type="entry name" value="NA(+)-TRANSLOCATING NADH-QUINONE REDUCTASE SUBUNIT C"/>
    <property type="match status" value="1"/>
</dbReference>
<keyword evidence="11 16" id="KW-0915">Sodium</keyword>
<comment type="subunit">
    <text evidence="16 17">Composed of six subunits; NqrA, NqrB, NqrC, NqrD, NqrE and NqrF.</text>
</comment>
<dbReference type="GO" id="GO:0005886">
    <property type="term" value="C:plasma membrane"/>
    <property type="evidence" value="ECO:0007669"/>
    <property type="project" value="UniProtKB-SubCell"/>
</dbReference>
<protein>
    <recommendedName>
        <fullName evidence="16 17">Na(+)-translocating NADH-quinone reductase subunit C</fullName>
        <shortName evidence="16 17">Na(+)-NQR subunit C</shortName>
        <shortName evidence="16 17">Na(+)-translocating NQR subunit C</shortName>
        <ecNumber evidence="16 17">7.2.1.1</ecNumber>
    </recommendedName>
    <alternativeName>
        <fullName evidence="16 17">NQR complex subunit C</fullName>
    </alternativeName>
    <alternativeName>
        <fullName evidence="16 17">NQR-1 subunit C</fullName>
    </alternativeName>
</protein>
<comment type="subcellular location">
    <subcellularLocation>
        <location evidence="16">Cell membrane</location>
        <topology evidence="16">Single-pass membrane protein</topology>
    </subcellularLocation>
</comment>
<keyword evidence="2 16" id="KW-1003">Cell membrane</keyword>
<evidence type="ECO:0000259" key="18">
    <source>
        <dbReference type="PROSITE" id="PS50903"/>
    </source>
</evidence>
<comment type="caution">
    <text evidence="19">The sequence shown here is derived from an EMBL/GenBank/DDBJ whole genome shotgun (WGS) entry which is preliminary data.</text>
</comment>
<dbReference type="Gene3D" id="2.20.28.10">
    <property type="match status" value="1"/>
</dbReference>
<evidence type="ECO:0000256" key="1">
    <source>
        <dbReference type="ARBA" id="ARBA00022448"/>
    </source>
</evidence>